<dbReference type="HOGENOM" id="CLU_067347_1_0_1"/>
<dbReference type="Proteomes" id="UP000001548">
    <property type="component" value="Unassembled WGS sequence"/>
</dbReference>
<gene>
    <name evidence="1" type="ORF">GL50803_008929</name>
</gene>
<name>A8BB70_GIAIC</name>
<dbReference type="OMA" id="FPRFAMG"/>
<dbReference type="InterPro" id="IPR016195">
    <property type="entry name" value="Pol/histidinol_Pase-like"/>
</dbReference>
<evidence type="ECO:0000313" key="2">
    <source>
        <dbReference type="Proteomes" id="UP000001548"/>
    </source>
</evidence>
<dbReference type="GO" id="GO:0004534">
    <property type="term" value="F:5'-3' RNA exonuclease activity"/>
    <property type="evidence" value="ECO:0000318"/>
    <property type="project" value="GO_Central"/>
</dbReference>
<dbReference type="InterPro" id="IPR003141">
    <property type="entry name" value="Pol/His_phosphatase_N"/>
</dbReference>
<dbReference type="PANTHER" id="PTHR42924:SF3">
    <property type="entry name" value="POLYMERASE_HISTIDINOL PHOSPHATASE N-TERMINAL DOMAIN-CONTAINING PROTEIN"/>
    <property type="match status" value="1"/>
</dbReference>
<dbReference type="GeneID" id="5701133"/>
<dbReference type="PANTHER" id="PTHR42924">
    <property type="entry name" value="EXONUCLEASE"/>
    <property type="match status" value="1"/>
</dbReference>
<dbReference type="KEGG" id="gla:GL50803_008929"/>
<accession>A8BB70</accession>
<dbReference type="STRING" id="184922.A8BB70"/>
<organism evidence="1 2">
    <name type="scientific">Giardia intestinalis (strain ATCC 50803 / WB clone C6)</name>
    <name type="common">Giardia lamblia</name>
    <dbReference type="NCBI Taxonomy" id="184922"/>
    <lineage>
        <taxon>Eukaryota</taxon>
        <taxon>Metamonada</taxon>
        <taxon>Diplomonadida</taxon>
        <taxon>Hexamitidae</taxon>
        <taxon>Giardiinae</taxon>
        <taxon>Giardia</taxon>
    </lineage>
</organism>
<proteinExistence type="predicted"/>
<evidence type="ECO:0000313" key="1">
    <source>
        <dbReference type="EMBL" id="KAE8302072.1"/>
    </source>
</evidence>
<dbReference type="Gene3D" id="3.20.20.140">
    <property type="entry name" value="Metal-dependent hydrolases"/>
    <property type="match status" value="1"/>
</dbReference>
<dbReference type="RefSeq" id="XP_001708223.1">
    <property type="nucleotide sequence ID" value="XM_001708171.1"/>
</dbReference>
<dbReference type="Gene3D" id="1.10.150.650">
    <property type="match status" value="1"/>
</dbReference>
<dbReference type="VEuPathDB" id="GiardiaDB:GL50803_8929"/>
<reference evidence="1 2" key="1">
    <citation type="journal article" date="2007" name="Science">
        <title>Genomic minimalism in the early diverging intestinal parasite Giardia lamblia.</title>
        <authorList>
            <person name="Morrison H.G."/>
            <person name="McArthur A.G."/>
            <person name="Gillin F.D."/>
            <person name="Aley S.B."/>
            <person name="Adam R.D."/>
            <person name="Olsen G.J."/>
            <person name="Best A.A."/>
            <person name="Cande W.Z."/>
            <person name="Chen F."/>
            <person name="Cipriano M.J."/>
            <person name="Davids B.J."/>
            <person name="Dawson S.C."/>
            <person name="Elmendorf H.G."/>
            <person name="Hehl A.B."/>
            <person name="Holder M.E."/>
            <person name="Huse S.M."/>
            <person name="Kim U.U."/>
            <person name="Lasek-Nesselquist E."/>
            <person name="Manning G."/>
            <person name="Nigam A."/>
            <person name="Nixon J.E."/>
            <person name="Palm D."/>
            <person name="Passamaneck N.E."/>
            <person name="Prabhu A."/>
            <person name="Reich C.I."/>
            <person name="Reiner D.S."/>
            <person name="Samuelson J."/>
            <person name="Svard S.G."/>
            <person name="Sogin M.L."/>
        </authorList>
    </citation>
    <scope>NUCLEOTIDE SEQUENCE [LARGE SCALE GENOMIC DNA]</scope>
    <source>
        <strain evidence="1 2">WB C6</strain>
    </source>
</reference>
<dbReference type="InterPro" id="IPR052018">
    <property type="entry name" value="PHP_domain"/>
</dbReference>
<dbReference type="AlphaFoldDB" id="A8BB70"/>
<keyword evidence="2" id="KW-1185">Reference proteome</keyword>
<comment type="caution">
    <text evidence="1">The sequence shown here is derived from an EMBL/GenBank/DDBJ whole genome shotgun (WGS) entry which is preliminary data.</text>
</comment>
<dbReference type="EMBL" id="AACB03000004">
    <property type="protein sequence ID" value="KAE8302072.1"/>
    <property type="molecule type" value="Genomic_DNA"/>
</dbReference>
<protein>
    <submittedName>
        <fullName evidence="1">Metal-dependent phosphoesterase</fullName>
    </submittedName>
</protein>
<sequence>MHIDLHMHTQLSDGEHPPETVLEMAYSNDTALCALTDHDTLQAYFRLEALNLPDLVFLPGVEITTENLLGKESHLLVYFPRFAMGTERAFKRLSLTKQDPPTMADIAGLKELETELSLLREKRIERAKLCLEVLSSTYGLDLSWDEFCTLNRINQKTSTADGTIGRPHIANYLIHKGYCTTVRESFDKYLAKEPIESLKKEMLPLRYAITRAIQLGGVPVLAHACLKYDWDATVKVLEEAVQSGMKHLEVYHPSHTQKNILHLKQYCDRHGLTASMGSDFHGDSPQYSSRIPPGGYEDARHPIDPAEKKKLVRSLFKQSS</sequence>
<dbReference type="GO" id="GO:0035312">
    <property type="term" value="F:5'-3' DNA exonuclease activity"/>
    <property type="evidence" value="ECO:0000318"/>
    <property type="project" value="GO_Central"/>
</dbReference>
<dbReference type="SUPFAM" id="SSF89550">
    <property type="entry name" value="PHP domain-like"/>
    <property type="match status" value="1"/>
</dbReference>
<dbReference type="SMART" id="SM00481">
    <property type="entry name" value="POLIIIAc"/>
    <property type="match status" value="1"/>
</dbReference>